<dbReference type="InterPro" id="IPR009057">
    <property type="entry name" value="Homeodomain-like_sf"/>
</dbReference>
<evidence type="ECO:0000313" key="8">
    <source>
        <dbReference type="EMBL" id="MBO7745663.1"/>
    </source>
</evidence>
<keyword evidence="3" id="KW-0804">Transcription</keyword>
<evidence type="ECO:0000256" key="1">
    <source>
        <dbReference type="ARBA" id="ARBA00023015"/>
    </source>
</evidence>
<keyword evidence="2" id="KW-0238">DNA-binding</keyword>
<dbReference type="PANTHER" id="PTHR43280:SF2">
    <property type="entry name" value="HTH-TYPE TRANSCRIPTIONAL REGULATOR EXSA"/>
    <property type="match status" value="1"/>
</dbReference>
<dbReference type="PRINTS" id="PR00032">
    <property type="entry name" value="HTHARAC"/>
</dbReference>
<accession>A0ABS3WBL1</accession>
<feature type="domain" description="HTH araC/xylS-type" evidence="6">
    <location>
        <begin position="501"/>
        <end position="599"/>
    </location>
</feature>
<dbReference type="PROSITE" id="PS00041">
    <property type="entry name" value="HTH_ARAC_FAMILY_1"/>
    <property type="match status" value="1"/>
</dbReference>
<dbReference type="PROSITE" id="PS50110">
    <property type="entry name" value="RESPONSE_REGULATORY"/>
    <property type="match status" value="1"/>
</dbReference>
<dbReference type="SUPFAM" id="SSF52172">
    <property type="entry name" value="CheY-like"/>
    <property type="match status" value="1"/>
</dbReference>
<comment type="caution">
    <text evidence="8">The sequence shown here is derived from an EMBL/GenBank/DDBJ whole genome shotgun (WGS) entry which is preliminary data.</text>
</comment>
<dbReference type="Proteomes" id="UP000670947">
    <property type="component" value="Unassembled WGS sequence"/>
</dbReference>
<evidence type="ECO:0000256" key="3">
    <source>
        <dbReference type="ARBA" id="ARBA00023163"/>
    </source>
</evidence>
<keyword evidence="9" id="KW-1185">Reference proteome</keyword>
<dbReference type="RefSeq" id="WP_208848495.1">
    <property type="nucleotide sequence ID" value="NZ_JAGGDJ010000011.1"/>
</dbReference>
<dbReference type="InterPro" id="IPR020449">
    <property type="entry name" value="Tscrpt_reg_AraC-type_HTH"/>
</dbReference>
<evidence type="ECO:0000259" key="7">
    <source>
        <dbReference type="PROSITE" id="PS50110"/>
    </source>
</evidence>
<evidence type="ECO:0000313" key="9">
    <source>
        <dbReference type="Proteomes" id="UP000670947"/>
    </source>
</evidence>
<dbReference type="PROSITE" id="PS01124">
    <property type="entry name" value="HTH_ARAC_FAMILY_2"/>
    <property type="match status" value="1"/>
</dbReference>
<dbReference type="InterPro" id="IPR018062">
    <property type="entry name" value="HTH_AraC-typ_CS"/>
</dbReference>
<dbReference type="SMART" id="SM00342">
    <property type="entry name" value="HTH_ARAC"/>
    <property type="match status" value="1"/>
</dbReference>
<dbReference type="Pfam" id="PF12833">
    <property type="entry name" value="HTH_18"/>
    <property type="match status" value="1"/>
</dbReference>
<keyword evidence="4" id="KW-0597">Phosphoprotein</keyword>
<feature type="region of interest" description="Disordered" evidence="5">
    <location>
        <begin position="272"/>
        <end position="295"/>
    </location>
</feature>
<dbReference type="InterPro" id="IPR011006">
    <property type="entry name" value="CheY-like_superfamily"/>
</dbReference>
<dbReference type="EMBL" id="JAGGDJ010000011">
    <property type="protein sequence ID" value="MBO7745663.1"/>
    <property type="molecule type" value="Genomic_DNA"/>
</dbReference>
<proteinExistence type="predicted"/>
<dbReference type="InterPro" id="IPR018060">
    <property type="entry name" value="HTH_AraC"/>
</dbReference>
<organism evidence="8 9">
    <name type="scientific">Paenibacillus artemisiicola</name>
    <dbReference type="NCBI Taxonomy" id="1172618"/>
    <lineage>
        <taxon>Bacteria</taxon>
        <taxon>Bacillati</taxon>
        <taxon>Bacillota</taxon>
        <taxon>Bacilli</taxon>
        <taxon>Bacillales</taxon>
        <taxon>Paenibacillaceae</taxon>
        <taxon>Paenibacillus</taxon>
    </lineage>
</organism>
<dbReference type="PANTHER" id="PTHR43280">
    <property type="entry name" value="ARAC-FAMILY TRANSCRIPTIONAL REGULATOR"/>
    <property type="match status" value="1"/>
</dbReference>
<evidence type="ECO:0000256" key="5">
    <source>
        <dbReference type="SAM" id="MobiDB-lite"/>
    </source>
</evidence>
<keyword evidence="1" id="KW-0805">Transcription regulation</keyword>
<evidence type="ECO:0000256" key="4">
    <source>
        <dbReference type="PROSITE-ProRule" id="PRU00169"/>
    </source>
</evidence>
<dbReference type="CDD" id="cd17536">
    <property type="entry name" value="REC_YesN-like"/>
    <property type="match status" value="1"/>
</dbReference>
<dbReference type="InterPro" id="IPR001789">
    <property type="entry name" value="Sig_transdc_resp-reg_receiver"/>
</dbReference>
<reference evidence="8 9" key="1">
    <citation type="submission" date="2021-03" db="EMBL/GenBank/DDBJ databases">
        <title>Paenibacillus artemisicola MWE-103 whole genome sequence.</title>
        <authorList>
            <person name="Ham Y.J."/>
        </authorList>
    </citation>
    <scope>NUCLEOTIDE SEQUENCE [LARGE SCALE GENOMIC DNA]</scope>
    <source>
        <strain evidence="8 9">MWE-103</strain>
    </source>
</reference>
<dbReference type="SMART" id="SM00448">
    <property type="entry name" value="REC"/>
    <property type="match status" value="1"/>
</dbReference>
<feature type="domain" description="Response regulatory" evidence="7">
    <location>
        <begin position="3"/>
        <end position="120"/>
    </location>
</feature>
<sequence>MYRLLIVDDERFTVDGLYEMIEEIEELELDLYRAYSPEEALDWLARAKIDIVLSDVRMPGMTGLELQKRIVAQWPRCKIIFLTGIHQLETAQTAMRTGSIDYILKTEGDEAIERSIRKAVAALDAETASESFLLQAKRRVSEAMPLLHRDWLQAVLERQAPAATDGKLAELQVPLRRGLPVLPLIGRIDWPEAAGYRDRSLLLYAVQNIAAEYYEPLAFFSVSLDMSHFMCLLQPRAAGDGTDAADSGAAEEAGASESAGIAKAAGAAEKDGASESAAAAEKDADDAAVADDAGAADDAAYEADPAWPQTVGFARGTMESVQRTCERLLQLDVSLIGCVRPVAWTALPDAYDAMRRQLQIGLGSRDRMLLLWRPDEGDARPREPELQPPAPPRVIGSQLERLLEEGNEAALAEAVRAYLLLPARYADYARAYYAIAGLLLGHLAPEGAEPAEDDGGAIDALMNLSAHRSREDALQRLLGVASDILARRRTVQTECTRQVIAKLHAFIRANLAGDLSLTRLSEVVYLNPAYLSVLYKQQTGLNLSEYIAEARLEKAKELLATTPLKIQDIADRVGFETAGYFNRFFKKRLRVTPQEYRARA</sequence>
<dbReference type="Gene3D" id="3.40.50.2300">
    <property type="match status" value="1"/>
</dbReference>
<dbReference type="Gene3D" id="1.10.10.60">
    <property type="entry name" value="Homeodomain-like"/>
    <property type="match status" value="2"/>
</dbReference>
<protein>
    <submittedName>
        <fullName evidence="8">Response regulator</fullName>
    </submittedName>
</protein>
<dbReference type="SUPFAM" id="SSF46689">
    <property type="entry name" value="Homeodomain-like"/>
    <property type="match status" value="2"/>
</dbReference>
<dbReference type="Pfam" id="PF00072">
    <property type="entry name" value="Response_reg"/>
    <property type="match status" value="1"/>
</dbReference>
<name>A0ABS3WBL1_9BACL</name>
<evidence type="ECO:0000256" key="2">
    <source>
        <dbReference type="ARBA" id="ARBA00023125"/>
    </source>
</evidence>
<gene>
    <name evidence="8" type="ORF">I8J29_15740</name>
</gene>
<evidence type="ECO:0000259" key="6">
    <source>
        <dbReference type="PROSITE" id="PS01124"/>
    </source>
</evidence>
<feature type="modified residue" description="4-aspartylphosphate" evidence="4">
    <location>
        <position position="55"/>
    </location>
</feature>